<organism evidence="2 3">
    <name type="scientific">Chengkuizengella marina</name>
    <dbReference type="NCBI Taxonomy" id="2507566"/>
    <lineage>
        <taxon>Bacteria</taxon>
        <taxon>Bacillati</taxon>
        <taxon>Bacillota</taxon>
        <taxon>Bacilli</taxon>
        <taxon>Bacillales</taxon>
        <taxon>Paenibacillaceae</taxon>
        <taxon>Chengkuizengella</taxon>
    </lineage>
</organism>
<dbReference type="Proteomes" id="UP000448943">
    <property type="component" value="Unassembled WGS sequence"/>
</dbReference>
<dbReference type="EMBL" id="SIJB01000027">
    <property type="protein sequence ID" value="NBI29687.1"/>
    <property type="molecule type" value="Genomic_DNA"/>
</dbReference>
<dbReference type="Gene3D" id="6.10.320.10">
    <property type="match status" value="1"/>
</dbReference>
<sequence length="152" mass="17980">MRLAEALILRADLQRKISELRQRLERVVRVQEDEEPAEDPKELFAEIQGSINEFTCLVKKVNKTNSLTKFDSSQSIADVLAERDGLMQRKKVLDGMLEHSAIIQDRYSRSEIRYQRTIDVREIQKEIDNVSKKYRELDFKIQEKNWNIDLIE</sequence>
<reference evidence="2 3" key="1">
    <citation type="submission" date="2019-01" db="EMBL/GenBank/DDBJ databases">
        <title>Chengkuizengella sp. nov., isolated from deep-sea sediment of East Pacific Ocean.</title>
        <authorList>
            <person name="Yang J."/>
            <person name="Lai Q."/>
            <person name="Shao Z."/>
        </authorList>
    </citation>
    <scope>NUCLEOTIDE SEQUENCE [LARGE SCALE GENOMIC DNA]</scope>
    <source>
        <strain evidence="2 3">YPA3-1-1</strain>
    </source>
</reference>
<gene>
    <name evidence="2" type="ORF">ERL59_12025</name>
</gene>
<evidence type="ECO:0008006" key="4">
    <source>
        <dbReference type="Google" id="ProtNLM"/>
    </source>
</evidence>
<dbReference type="RefSeq" id="WP_160646493.1">
    <property type="nucleotide sequence ID" value="NZ_SIJB01000027.1"/>
</dbReference>
<keyword evidence="3" id="KW-1185">Reference proteome</keyword>
<dbReference type="CDD" id="cd12208">
    <property type="entry name" value="DIP1984-like"/>
    <property type="match status" value="1"/>
</dbReference>
<keyword evidence="1" id="KW-0175">Coiled coil</keyword>
<dbReference type="AlphaFoldDB" id="A0A6N9Q4F0"/>
<evidence type="ECO:0000313" key="2">
    <source>
        <dbReference type="EMBL" id="NBI29687.1"/>
    </source>
</evidence>
<comment type="caution">
    <text evidence="2">The sequence shown here is derived from an EMBL/GenBank/DDBJ whole genome shotgun (WGS) entry which is preliminary data.</text>
</comment>
<evidence type="ECO:0000313" key="3">
    <source>
        <dbReference type="Proteomes" id="UP000448943"/>
    </source>
</evidence>
<dbReference type="OrthoDB" id="3730241at2"/>
<dbReference type="Pfam" id="PF20935">
    <property type="entry name" value="DUF6847"/>
    <property type="match status" value="1"/>
</dbReference>
<proteinExistence type="predicted"/>
<feature type="coiled-coil region" evidence="1">
    <location>
        <begin position="3"/>
        <end position="30"/>
    </location>
</feature>
<protein>
    <recommendedName>
        <fullName evidence="4">Septicolysin</fullName>
    </recommendedName>
</protein>
<evidence type="ECO:0000256" key="1">
    <source>
        <dbReference type="SAM" id="Coils"/>
    </source>
</evidence>
<accession>A0A6N9Q4F0</accession>
<dbReference type="InterPro" id="IPR047741">
    <property type="entry name" value="DIP1984-like"/>
</dbReference>
<name>A0A6N9Q4F0_9BACL</name>
<dbReference type="NCBIfam" id="NF038048">
    <property type="entry name" value="DIP1984_fam"/>
    <property type="match status" value="1"/>
</dbReference>